<name>A0AAN8A9D1_9SACH</name>
<comment type="caution">
    <text evidence="4">The sequence shown here is derived from an EMBL/GenBank/DDBJ whole genome shotgun (WGS) entry which is preliminary data.</text>
</comment>
<gene>
    <name evidence="4" type="ORF">RI543_000952</name>
</gene>
<evidence type="ECO:0000256" key="2">
    <source>
        <dbReference type="SAM" id="MobiDB-lite"/>
    </source>
</evidence>
<evidence type="ECO:0000313" key="5">
    <source>
        <dbReference type="Proteomes" id="UP001306508"/>
    </source>
</evidence>
<proteinExistence type="inferred from homology"/>
<reference evidence="5" key="1">
    <citation type="submission" date="2023-07" db="EMBL/GenBank/DDBJ databases">
        <title>A draft genome of Kazachstania heterogenica Y-27499.</title>
        <authorList>
            <person name="Donic C."/>
            <person name="Kralova J.S."/>
            <person name="Fidel L."/>
            <person name="Ben-Dor S."/>
            <person name="Jung S."/>
        </authorList>
    </citation>
    <scope>NUCLEOTIDE SEQUENCE [LARGE SCALE GENOMIC DNA]</scope>
    <source>
        <strain evidence="5">Y27499</strain>
    </source>
</reference>
<dbReference type="Pfam" id="PF08577">
    <property type="entry name" value="PI31_Prot_C"/>
    <property type="match status" value="1"/>
</dbReference>
<accession>A0AAN8A9D1</accession>
<comment type="similarity">
    <text evidence="1">Belongs to the proteasome inhibitor PI31 family.</text>
</comment>
<evidence type="ECO:0000256" key="1">
    <source>
        <dbReference type="ARBA" id="ARBA00006405"/>
    </source>
</evidence>
<organism evidence="4 5">
    <name type="scientific">Arxiozyma heterogenica</name>
    <dbReference type="NCBI Taxonomy" id="278026"/>
    <lineage>
        <taxon>Eukaryota</taxon>
        <taxon>Fungi</taxon>
        <taxon>Dikarya</taxon>
        <taxon>Ascomycota</taxon>
        <taxon>Saccharomycotina</taxon>
        <taxon>Saccharomycetes</taxon>
        <taxon>Saccharomycetales</taxon>
        <taxon>Saccharomycetaceae</taxon>
        <taxon>Arxiozyma</taxon>
    </lineage>
</organism>
<feature type="compositionally biased region" description="Low complexity" evidence="2">
    <location>
        <begin position="248"/>
        <end position="262"/>
    </location>
</feature>
<dbReference type="Proteomes" id="UP001306508">
    <property type="component" value="Unassembled WGS sequence"/>
</dbReference>
<dbReference type="AlphaFoldDB" id="A0AAN8A9D1"/>
<evidence type="ECO:0000313" key="4">
    <source>
        <dbReference type="EMBL" id="KAK5781766.1"/>
    </source>
</evidence>
<keyword evidence="5" id="KW-1185">Reference proteome</keyword>
<protein>
    <recommendedName>
        <fullName evidence="3">PI31 proteasome regulator C-terminal domain-containing protein</fullName>
    </recommendedName>
</protein>
<dbReference type="InterPro" id="IPR013886">
    <property type="entry name" value="PI31_Prot_C"/>
</dbReference>
<sequence>MSVIKNKLELVARVTYETLLRLGVVEKNKNNDLDGANDQASSGIIKIRANSLFSTIKYIEIITTEVSEDATCMITLCDDKDNTLANHVFKYDDDDGNKDDVDNNSLELNSIKFPLNWTLFQNEHKNQVVRLSNVIMVRLKLQSMVLSFEKSGISNKNDSEPVKIDKIPVESNTTILFGNGTSSKHSNVELPKFEDEYEINEPSATFHSEELQERYLPARGGSTYGSNDLYPMGQKNPLGSNLGPFGPPSNNRNDGSNDNRGSPGQGGMIFDPFGQNRDEVFRDTQNRRGPGWVPGSKYDDPFGNAGGFNGMGGSGFPGSGSGSGFGFL</sequence>
<dbReference type="EMBL" id="JAWIZZ010000031">
    <property type="protein sequence ID" value="KAK5781766.1"/>
    <property type="molecule type" value="Genomic_DNA"/>
</dbReference>
<evidence type="ECO:0000259" key="3">
    <source>
        <dbReference type="Pfam" id="PF08577"/>
    </source>
</evidence>
<feature type="region of interest" description="Disordered" evidence="2">
    <location>
        <begin position="218"/>
        <end position="274"/>
    </location>
</feature>
<feature type="domain" description="PI31 proteasome regulator C-terminal" evidence="3">
    <location>
        <begin position="224"/>
        <end position="303"/>
    </location>
</feature>